<keyword evidence="1" id="KW-1133">Transmembrane helix</keyword>
<evidence type="ECO:0000313" key="2">
    <source>
        <dbReference type="EMBL" id="ABS64891.1"/>
    </source>
</evidence>
<dbReference type="KEGG" id="pla:Plav_3286"/>
<gene>
    <name evidence="2" type="ordered locus">Plav_3286</name>
</gene>
<dbReference type="Proteomes" id="UP000006377">
    <property type="component" value="Chromosome"/>
</dbReference>
<dbReference type="STRING" id="402881.Plav_3286"/>
<keyword evidence="3" id="KW-1185">Reference proteome</keyword>
<reference evidence="2 3" key="1">
    <citation type="journal article" date="2011" name="Stand. Genomic Sci.">
        <title>Complete genome sequence of Parvibaculum lavamentivorans type strain (DS-1(T)).</title>
        <authorList>
            <person name="Schleheck D."/>
            <person name="Weiss M."/>
            <person name="Pitluck S."/>
            <person name="Bruce D."/>
            <person name="Land M.L."/>
            <person name="Han S."/>
            <person name="Saunders E."/>
            <person name="Tapia R."/>
            <person name="Detter C."/>
            <person name="Brettin T."/>
            <person name="Han J."/>
            <person name="Woyke T."/>
            <person name="Goodwin L."/>
            <person name="Pennacchio L."/>
            <person name="Nolan M."/>
            <person name="Cook A.M."/>
            <person name="Kjelleberg S."/>
            <person name="Thomas T."/>
        </authorList>
    </citation>
    <scope>NUCLEOTIDE SEQUENCE [LARGE SCALE GENOMIC DNA]</scope>
    <source>
        <strain evidence="3">DS-1 / DSM 13023 / NCIMB 13966</strain>
    </source>
</reference>
<name>A7HYA8_PARL1</name>
<sequence length="178" mass="19586">MPPESQISSHDKAPDWRSRAYPIHEDMDVQRTTWWVQRCGWVALGLLVIAAALGLFSEGPLSTASTTGAAGRMEVSYDRFGRNGAATRISITVRDNDAQELAITLSKPMMDAFAVETVHPTPREERSTPEGTEFVFASTGGGPLRVYFDVRPELSGLIRSEISLPYGPPARLTQFTYP</sequence>
<dbReference type="HOGENOM" id="CLU_132648_1_0_5"/>
<dbReference type="eggNOG" id="ENOG5032Y72">
    <property type="taxonomic scope" value="Bacteria"/>
</dbReference>
<dbReference type="EMBL" id="CP000774">
    <property type="protein sequence ID" value="ABS64891.1"/>
    <property type="molecule type" value="Genomic_DNA"/>
</dbReference>
<keyword evidence="1" id="KW-0472">Membrane</keyword>
<proteinExistence type="predicted"/>
<dbReference type="AlphaFoldDB" id="A7HYA8"/>
<evidence type="ECO:0000256" key="1">
    <source>
        <dbReference type="SAM" id="Phobius"/>
    </source>
</evidence>
<keyword evidence="1" id="KW-0812">Transmembrane</keyword>
<accession>A7HYA8</accession>
<feature type="transmembrane region" description="Helical" evidence="1">
    <location>
        <begin position="35"/>
        <end position="56"/>
    </location>
</feature>
<evidence type="ECO:0000313" key="3">
    <source>
        <dbReference type="Proteomes" id="UP000006377"/>
    </source>
</evidence>
<organism evidence="2 3">
    <name type="scientific">Parvibaculum lavamentivorans (strain DS-1 / DSM 13023 / NCIMB 13966)</name>
    <dbReference type="NCBI Taxonomy" id="402881"/>
    <lineage>
        <taxon>Bacteria</taxon>
        <taxon>Pseudomonadati</taxon>
        <taxon>Pseudomonadota</taxon>
        <taxon>Alphaproteobacteria</taxon>
        <taxon>Hyphomicrobiales</taxon>
        <taxon>Parvibaculaceae</taxon>
        <taxon>Parvibaculum</taxon>
    </lineage>
</organism>
<protein>
    <recommendedName>
        <fullName evidence="4">Transmembrane protein</fullName>
    </recommendedName>
</protein>
<evidence type="ECO:0008006" key="4">
    <source>
        <dbReference type="Google" id="ProtNLM"/>
    </source>
</evidence>